<dbReference type="PANTHER" id="PTHR46890">
    <property type="entry name" value="NON-LTR RETROLELEMENT REVERSE TRANSCRIPTASE-LIKE PROTEIN-RELATED"/>
    <property type="match status" value="1"/>
</dbReference>
<dbReference type="Proteomes" id="UP001630127">
    <property type="component" value="Unassembled WGS sequence"/>
</dbReference>
<dbReference type="Pfam" id="PF00078">
    <property type="entry name" value="RVT_1"/>
    <property type="match status" value="1"/>
</dbReference>
<dbReference type="AlphaFoldDB" id="A0ABD3AUB1"/>
<sequence length="164" mass="19101">MPSSITHFRPVALCSTLYKIISTTRANRLKPILKHCISENQSVFIVDRQIFYNVIVAHEYLHYLKNRRHGKIGFLTLKLDMAKEYDRVEWSFLTATLENFGFCPTWINWISKCISSVSYSFNLNGENVGFLRPSRGIRQRILYPLTSSFCVLRVYLVSLTMPID</sequence>
<gene>
    <name evidence="2" type="ORF">ACH5RR_003028</name>
</gene>
<organism evidence="2 3">
    <name type="scientific">Cinchona calisaya</name>
    <dbReference type="NCBI Taxonomy" id="153742"/>
    <lineage>
        <taxon>Eukaryota</taxon>
        <taxon>Viridiplantae</taxon>
        <taxon>Streptophyta</taxon>
        <taxon>Embryophyta</taxon>
        <taxon>Tracheophyta</taxon>
        <taxon>Spermatophyta</taxon>
        <taxon>Magnoliopsida</taxon>
        <taxon>eudicotyledons</taxon>
        <taxon>Gunneridae</taxon>
        <taxon>Pentapetalae</taxon>
        <taxon>asterids</taxon>
        <taxon>lamiids</taxon>
        <taxon>Gentianales</taxon>
        <taxon>Rubiaceae</taxon>
        <taxon>Cinchonoideae</taxon>
        <taxon>Cinchoneae</taxon>
        <taxon>Cinchona</taxon>
    </lineage>
</organism>
<proteinExistence type="predicted"/>
<keyword evidence="3" id="KW-1185">Reference proteome</keyword>
<dbReference type="InterPro" id="IPR000477">
    <property type="entry name" value="RT_dom"/>
</dbReference>
<evidence type="ECO:0000313" key="3">
    <source>
        <dbReference type="Proteomes" id="UP001630127"/>
    </source>
</evidence>
<dbReference type="EMBL" id="JBJUIK010000002">
    <property type="protein sequence ID" value="KAL3534567.1"/>
    <property type="molecule type" value="Genomic_DNA"/>
</dbReference>
<accession>A0ABD3AUB1</accession>
<name>A0ABD3AUB1_9GENT</name>
<protein>
    <recommendedName>
        <fullName evidence="1">Reverse transcriptase domain-containing protein</fullName>
    </recommendedName>
</protein>
<dbReference type="InterPro" id="IPR052343">
    <property type="entry name" value="Retrotransposon-Effector_Assoc"/>
</dbReference>
<comment type="caution">
    <text evidence="2">The sequence shown here is derived from an EMBL/GenBank/DDBJ whole genome shotgun (WGS) entry which is preliminary data.</text>
</comment>
<evidence type="ECO:0000259" key="1">
    <source>
        <dbReference type="Pfam" id="PF00078"/>
    </source>
</evidence>
<dbReference type="PANTHER" id="PTHR46890:SF48">
    <property type="entry name" value="RNA-DIRECTED DNA POLYMERASE"/>
    <property type="match status" value="1"/>
</dbReference>
<reference evidence="2 3" key="1">
    <citation type="submission" date="2024-11" db="EMBL/GenBank/DDBJ databases">
        <title>A near-complete genome assembly of Cinchona calisaya.</title>
        <authorList>
            <person name="Lian D.C."/>
            <person name="Zhao X.W."/>
            <person name="Wei L."/>
        </authorList>
    </citation>
    <scope>NUCLEOTIDE SEQUENCE [LARGE SCALE GENOMIC DNA]</scope>
    <source>
        <tissue evidence="2">Nenye</tissue>
    </source>
</reference>
<evidence type="ECO:0000313" key="2">
    <source>
        <dbReference type="EMBL" id="KAL3534567.1"/>
    </source>
</evidence>
<feature type="domain" description="Reverse transcriptase" evidence="1">
    <location>
        <begin position="6"/>
        <end position="139"/>
    </location>
</feature>